<dbReference type="InterPro" id="IPR052558">
    <property type="entry name" value="Siderophore_Hydrolase_D"/>
</dbReference>
<keyword evidence="2 3" id="KW-0378">Hydrolase</keyword>
<reference evidence="3" key="1">
    <citation type="submission" date="2021-01" db="EMBL/GenBank/DDBJ databases">
        <title>Paracoccus amoyensis sp. nov., isolated from the surface seawater along the coast of Xiamen Island, China.</title>
        <authorList>
            <person name="Lyu L."/>
        </authorList>
    </citation>
    <scope>NUCLEOTIDE SEQUENCE</scope>
    <source>
        <strain evidence="3">MJ17</strain>
    </source>
</reference>
<dbReference type="Proteomes" id="UP000640485">
    <property type="component" value="Unassembled WGS sequence"/>
</dbReference>
<dbReference type="SUPFAM" id="SSF53474">
    <property type="entry name" value="alpha/beta-Hydrolases"/>
    <property type="match status" value="1"/>
</dbReference>
<proteinExistence type="inferred from homology"/>
<dbReference type="RefSeq" id="WP_200684277.1">
    <property type="nucleotide sequence ID" value="NZ_JAEPRQ010000001.1"/>
</dbReference>
<dbReference type="EMBL" id="JAEPRQ010000001">
    <property type="protein sequence ID" value="MBK4215331.1"/>
    <property type="molecule type" value="Genomic_DNA"/>
</dbReference>
<comment type="caution">
    <text evidence="3">The sequence shown here is derived from an EMBL/GenBank/DDBJ whole genome shotgun (WGS) entry which is preliminary data.</text>
</comment>
<comment type="similarity">
    <text evidence="1">Belongs to the esterase D family.</text>
</comment>
<dbReference type="InterPro" id="IPR000801">
    <property type="entry name" value="Esterase-like"/>
</dbReference>
<dbReference type="PANTHER" id="PTHR40841:SF2">
    <property type="entry name" value="SIDEROPHORE-DEGRADING ESTERASE (EUROFUNG)"/>
    <property type="match status" value="1"/>
</dbReference>
<gene>
    <name evidence="3" type="ORF">JJJ17_05265</name>
</gene>
<dbReference type="AlphaFoldDB" id="A0A934SAQ3"/>
<dbReference type="PANTHER" id="PTHR40841">
    <property type="entry name" value="SIDEROPHORE TRIACETYLFUSARININE C ESTERASE"/>
    <property type="match status" value="1"/>
</dbReference>
<accession>A0A934SAQ3</accession>
<dbReference type="Pfam" id="PF00756">
    <property type="entry name" value="Esterase"/>
    <property type="match status" value="1"/>
</dbReference>
<evidence type="ECO:0000313" key="4">
    <source>
        <dbReference type="Proteomes" id="UP000640485"/>
    </source>
</evidence>
<evidence type="ECO:0000256" key="2">
    <source>
        <dbReference type="ARBA" id="ARBA00022801"/>
    </source>
</evidence>
<organism evidence="3 4">
    <name type="scientific">Paracoccus caeni</name>
    <dbReference type="NCBI Taxonomy" id="657651"/>
    <lineage>
        <taxon>Bacteria</taxon>
        <taxon>Pseudomonadati</taxon>
        <taxon>Pseudomonadota</taxon>
        <taxon>Alphaproteobacteria</taxon>
        <taxon>Rhodobacterales</taxon>
        <taxon>Paracoccaceae</taxon>
        <taxon>Paracoccus</taxon>
    </lineage>
</organism>
<sequence>MPFLPDRRAVLASLGLLASAGRVSKATAQPARSDADRPAEIIDDPRVSSFEIGPDDGNWRIFIGLPSAPAPENGYSALVALDGNSLFPRLWHHREREAPDAPVVLVGIGYPIKSRIHMERRMFDLTSPEMQPVEPAHFTGRGPGDYRTGGRSAYLRQIETAILPGLHQRVKIDPGNMTLFGHSLGGLFALHVLFARPTLFSRYVAADPSIWWNANEALREAEAFAGGIAAAGGRLEPARDLLISTSGRRSDGGRAAPRTDTPRLIENLSRLDGLNVTYSPHPDETHGSLVEPAALEALRLHLGRPL</sequence>
<dbReference type="Gene3D" id="3.40.50.1820">
    <property type="entry name" value="alpha/beta hydrolase"/>
    <property type="match status" value="1"/>
</dbReference>
<protein>
    <submittedName>
        <fullName evidence="3">Alpha/beta hydrolase</fullName>
    </submittedName>
</protein>
<keyword evidence="4" id="KW-1185">Reference proteome</keyword>
<dbReference type="InterPro" id="IPR029058">
    <property type="entry name" value="AB_hydrolase_fold"/>
</dbReference>
<dbReference type="GO" id="GO:0016788">
    <property type="term" value="F:hydrolase activity, acting on ester bonds"/>
    <property type="evidence" value="ECO:0007669"/>
    <property type="project" value="TreeGrafter"/>
</dbReference>
<evidence type="ECO:0000256" key="1">
    <source>
        <dbReference type="ARBA" id="ARBA00005622"/>
    </source>
</evidence>
<evidence type="ECO:0000313" key="3">
    <source>
        <dbReference type="EMBL" id="MBK4215331.1"/>
    </source>
</evidence>
<name>A0A934SAQ3_9RHOB</name>